<dbReference type="RefSeq" id="WP_211464566.1">
    <property type="nucleotide sequence ID" value="NZ_JAGSXH010000008.1"/>
</dbReference>
<dbReference type="Gene3D" id="1.10.10.10">
    <property type="entry name" value="Winged helix-like DNA-binding domain superfamily/Winged helix DNA-binding domain"/>
    <property type="match status" value="1"/>
</dbReference>
<dbReference type="PRINTS" id="PR00033">
    <property type="entry name" value="HTHASNC"/>
</dbReference>
<evidence type="ECO:0000256" key="1">
    <source>
        <dbReference type="ARBA" id="ARBA00023015"/>
    </source>
</evidence>
<comment type="caution">
    <text evidence="5">The sequence shown here is derived from an EMBL/GenBank/DDBJ whole genome shotgun (WGS) entry which is preliminary data.</text>
</comment>
<dbReference type="Pfam" id="PF13412">
    <property type="entry name" value="HTH_24"/>
    <property type="match status" value="1"/>
</dbReference>
<dbReference type="PANTHER" id="PTHR30154">
    <property type="entry name" value="LEUCINE-RESPONSIVE REGULATORY PROTEIN"/>
    <property type="match status" value="1"/>
</dbReference>
<dbReference type="InterPro" id="IPR000485">
    <property type="entry name" value="AsnC-type_HTH_dom"/>
</dbReference>
<dbReference type="InterPro" id="IPR011008">
    <property type="entry name" value="Dimeric_a/b-barrel"/>
</dbReference>
<feature type="domain" description="HTH asnC-type" evidence="4">
    <location>
        <begin position="1"/>
        <end position="62"/>
    </location>
</feature>
<accession>A0A8J7WL99</accession>
<evidence type="ECO:0000256" key="3">
    <source>
        <dbReference type="ARBA" id="ARBA00023163"/>
    </source>
</evidence>
<proteinExistence type="predicted"/>
<dbReference type="InterPro" id="IPR036388">
    <property type="entry name" value="WH-like_DNA-bd_sf"/>
</dbReference>
<dbReference type="PANTHER" id="PTHR30154:SF53">
    <property type="entry name" value="HTH-TYPE TRANSCRIPTIONAL REGULATOR LRPC"/>
    <property type="match status" value="1"/>
</dbReference>
<keyword evidence="6" id="KW-1185">Reference proteome</keyword>
<sequence>MDAVDRTLIETLRANGRATYAELARLVGLSGPTVTDRISRLEQAGVITGYRAVINPGSVGLGVTALIGVLLSDAADLEDVGRRLRDVPEIEDCWFVAGEESYLLKVRAADPVGLEKILGRLNRIRGVARTRTTVALSTKWEGRQPPLDAEQL</sequence>
<dbReference type="InterPro" id="IPR011991">
    <property type="entry name" value="ArsR-like_HTH"/>
</dbReference>
<dbReference type="PROSITE" id="PS00519">
    <property type="entry name" value="HTH_ASNC_1"/>
    <property type="match status" value="1"/>
</dbReference>
<dbReference type="InterPro" id="IPR019888">
    <property type="entry name" value="Tscrpt_reg_AsnC-like"/>
</dbReference>
<dbReference type="EMBL" id="JAGSXH010000008">
    <property type="protein sequence ID" value="MBS2962187.1"/>
    <property type="molecule type" value="Genomic_DNA"/>
</dbReference>
<dbReference type="Proteomes" id="UP000677913">
    <property type="component" value="Unassembled WGS sequence"/>
</dbReference>
<keyword evidence="1" id="KW-0805">Transcription regulation</keyword>
<evidence type="ECO:0000256" key="2">
    <source>
        <dbReference type="ARBA" id="ARBA00023125"/>
    </source>
</evidence>
<organism evidence="5 6">
    <name type="scientific">Actinocrinis puniceicyclus</name>
    <dbReference type="NCBI Taxonomy" id="977794"/>
    <lineage>
        <taxon>Bacteria</taxon>
        <taxon>Bacillati</taxon>
        <taxon>Actinomycetota</taxon>
        <taxon>Actinomycetes</taxon>
        <taxon>Catenulisporales</taxon>
        <taxon>Actinospicaceae</taxon>
        <taxon>Actinocrinis</taxon>
    </lineage>
</organism>
<evidence type="ECO:0000313" key="5">
    <source>
        <dbReference type="EMBL" id="MBS2962187.1"/>
    </source>
</evidence>
<gene>
    <name evidence="5" type="ORF">KGA66_03965</name>
</gene>
<dbReference type="PROSITE" id="PS50956">
    <property type="entry name" value="HTH_ASNC_2"/>
    <property type="match status" value="1"/>
</dbReference>
<dbReference type="Gene3D" id="3.30.70.920">
    <property type="match status" value="1"/>
</dbReference>
<dbReference type="CDD" id="cd00090">
    <property type="entry name" value="HTH_ARSR"/>
    <property type="match status" value="1"/>
</dbReference>
<dbReference type="GO" id="GO:0043565">
    <property type="term" value="F:sequence-specific DNA binding"/>
    <property type="evidence" value="ECO:0007669"/>
    <property type="project" value="InterPro"/>
</dbReference>
<evidence type="ECO:0000313" key="6">
    <source>
        <dbReference type="Proteomes" id="UP000677913"/>
    </source>
</evidence>
<dbReference type="InterPro" id="IPR036390">
    <property type="entry name" value="WH_DNA-bd_sf"/>
</dbReference>
<dbReference type="SMART" id="SM00344">
    <property type="entry name" value="HTH_ASNC"/>
    <property type="match status" value="1"/>
</dbReference>
<name>A0A8J7WL99_9ACTN</name>
<dbReference type="GO" id="GO:0005829">
    <property type="term" value="C:cytosol"/>
    <property type="evidence" value="ECO:0007669"/>
    <property type="project" value="TreeGrafter"/>
</dbReference>
<dbReference type="SUPFAM" id="SSF54909">
    <property type="entry name" value="Dimeric alpha+beta barrel"/>
    <property type="match status" value="1"/>
</dbReference>
<dbReference type="GO" id="GO:0043200">
    <property type="term" value="P:response to amino acid"/>
    <property type="evidence" value="ECO:0007669"/>
    <property type="project" value="TreeGrafter"/>
</dbReference>
<protein>
    <submittedName>
        <fullName evidence="5">Lrp/AsnC family transcriptional regulator</fullName>
    </submittedName>
</protein>
<dbReference type="InterPro" id="IPR019885">
    <property type="entry name" value="Tscrpt_reg_HTH_AsnC-type_CS"/>
</dbReference>
<keyword evidence="3" id="KW-0804">Transcription</keyword>
<dbReference type="AlphaFoldDB" id="A0A8J7WL99"/>
<keyword evidence="2" id="KW-0238">DNA-binding</keyword>
<dbReference type="InterPro" id="IPR019887">
    <property type="entry name" value="Tscrpt_reg_AsnC/Lrp_C"/>
</dbReference>
<dbReference type="SUPFAM" id="SSF46785">
    <property type="entry name" value="Winged helix' DNA-binding domain"/>
    <property type="match status" value="1"/>
</dbReference>
<dbReference type="Pfam" id="PF01037">
    <property type="entry name" value="AsnC_trans_reg"/>
    <property type="match status" value="1"/>
</dbReference>
<reference evidence="5" key="1">
    <citation type="submission" date="2021-04" db="EMBL/GenBank/DDBJ databases">
        <title>Genome based classification of Actinospica acidithermotolerans sp. nov., an actinobacterium isolated from an Indonesian hot spring.</title>
        <authorList>
            <person name="Kusuma A.B."/>
            <person name="Putra K.E."/>
            <person name="Nafisah S."/>
            <person name="Loh J."/>
            <person name="Nouioui I."/>
            <person name="Goodfellow M."/>
        </authorList>
    </citation>
    <scope>NUCLEOTIDE SEQUENCE</scope>
    <source>
        <strain evidence="5">DSM 45618</strain>
    </source>
</reference>
<evidence type="ECO:0000259" key="4">
    <source>
        <dbReference type="PROSITE" id="PS50956"/>
    </source>
</evidence>